<comment type="subunit">
    <text evidence="1">Monomer.</text>
</comment>
<evidence type="ECO:0000256" key="10">
    <source>
        <dbReference type="SAM" id="MobiDB-lite"/>
    </source>
</evidence>
<evidence type="ECO:0000256" key="7">
    <source>
        <dbReference type="ARBA" id="ARBA00022840"/>
    </source>
</evidence>
<sequence>MLAKNIQTQKLYAIKIISKDDAEKVNLATFQRVLKNEVEILQKLNHQNIIKLVEFNLEGDIVFLENGKQILVFYIVLEFAEGGDLFEYLCVEGRSFSEEVARYYFQQLIDAIEYLHNTQEIVHRDLKIENLLLDKDYQLKIADFGLSINKYGNYGLGVMFSRVGTRNYMAPELLEKRPYRGTSVDIFAAGVVLFIMATGTWPFDNRANTLDKLYKFIIMKDYEGFWREWGQSEDAQKSPNRVLSEDFKDLVVKLLAYNYTDRLIIEEIKDHQWFRGDLPTQDTLKTEVIKLKMQSVNQRIAQEIKPQMSKNKQTSNFNSGREKPKGIMRNYSHDINHHQGERGIKDDNLIQIETEISNDVSCISSTMSSDIADINNEYSSGLIGFFQSLIGYNQWYWLYSKMQCKRNQLRIKKRTIQELDSDSASDHEQQ</sequence>
<evidence type="ECO:0000256" key="5">
    <source>
        <dbReference type="ARBA" id="ARBA00022741"/>
    </source>
</evidence>
<name>A0A077ZY78_STYLE</name>
<evidence type="ECO:0000313" key="13">
    <source>
        <dbReference type="EMBL" id="CDW73506.1"/>
    </source>
</evidence>
<dbReference type="InterPro" id="IPR000719">
    <property type="entry name" value="Prot_kinase_dom"/>
</dbReference>
<dbReference type="EMBL" id="CCKQ01002419">
    <property type="protein sequence ID" value="CDW73506.1"/>
    <property type="molecule type" value="Genomic_DNA"/>
</dbReference>
<keyword evidence="11" id="KW-0472">Membrane</keyword>
<dbReference type="FunFam" id="1.10.510.10:FF:000571">
    <property type="entry name" value="Maternal embryonic leucine zipper kinase"/>
    <property type="match status" value="1"/>
</dbReference>
<protein>
    <recommendedName>
        <fullName evidence="2">non-specific serine/threonine protein kinase</fullName>
        <ecNumber evidence="2">2.7.11.1</ecNumber>
    </recommendedName>
</protein>
<keyword evidence="5" id="KW-0547">Nucleotide-binding</keyword>
<comment type="catalytic activity">
    <reaction evidence="9">
        <text>L-seryl-[protein] + ATP = O-phospho-L-seryl-[protein] + ADP + H(+)</text>
        <dbReference type="Rhea" id="RHEA:17989"/>
        <dbReference type="Rhea" id="RHEA-COMP:9863"/>
        <dbReference type="Rhea" id="RHEA-COMP:11604"/>
        <dbReference type="ChEBI" id="CHEBI:15378"/>
        <dbReference type="ChEBI" id="CHEBI:29999"/>
        <dbReference type="ChEBI" id="CHEBI:30616"/>
        <dbReference type="ChEBI" id="CHEBI:83421"/>
        <dbReference type="ChEBI" id="CHEBI:456216"/>
        <dbReference type="EC" id="2.7.11.1"/>
    </reaction>
</comment>
<dbReference type="PROSITE" id="PS00108">
    <property type="entry name" value="PROTEIN_KINASE_ST"/>
    <property type="match status" value="1"/>
</dbReference>
<keyword evidence="6 13" id="KW-0418">Kinase</keyword>
<dbReference type="GO" id="GO:0005524">
    <property type="term" value="F:ATP binding"/>
    <property type="evidence" value="ECO:0007669"/>
    <property type="project" value="UniProtKB-KW"/>
</dbReference>
<dbReference type="SMART" id="SM00220">
    <property type="entry name" value="S_TKc"/>
    <property type="match status" value="1"/>
</dbReference>
<feature type="domain" description="Protein kinase" evidence="12">
    <location>
        <begin position="1"/>
        <end position="274"/>
    </location>
</feature>
<keyword evidence="7" id="KW-0067">ATP-binding</keyword>
<reference evidence="13 14" key="1">
    <citation type="submission" date="2014-06" db="EMBL/GenBank/DDBJ databases">
        <authorList>
            <person name="Swart Estienne"/>
        </authorList>
    </citation>
    <scope>NUCLEOTIDE SEQUENCE [LARGE SCALE GENOMIC DNA]</scope>
    <source>
        <strain evidence="13 14">130c</strain>
    </source>
</reference>
<evidence type="ECO:0000256" key="6">
    <source>
        <dbReference type="ARBA" id="ARBA00022777"/>
    </source>
</evidence>
<dbReference type="EC" id="2.7.11.1" evidence="2"/>
<dbReference type="Gene3D" id="1.10.510.10">
    <property type="entry name" value="Transferase(Phosphotransferase) domain 1"/>
    <property type="match status" value="1"/>
</dbReference>
<dbReference type="PROSITE" id="PS50011">
    <property type="entry name" value="PROTEIN_KINASE_DOM"/>
    <property type="match status" value="1"/>
</dbReference>
<keyword evidence="14" id="KW-1185">Reference proteome</keyword>
<evidence type="ECO:0000313" key="14">
    <source>
        <dbReference type="Proteomes" id="UP000039865"/>
    </source>
</evidence>
<organism evidence="13 14">
    <name type="scientific">Stylonychia lemnae</name>
    <name type="common">Ciliate</name>
    <dbReference type="NCBI Taxonomy" id="5949"/>
    <lineage>
        <taxon>Eukaryota</taxon>
        <taxon>Sar</taxon>
        <taxon>Alveolata</taxon>
        <taxon>Ciliophora</taxon>
        <taxon>Intramacronucleata</taxon>
        <taxon>Spirotrichea</taxon>
        <taxon>Stichotrichia</taxon>
        <taxon>Sporadotrichida</taxon>
        <taxon>Oxytrichidae</taxon>
        <taxon>Stylonychinae</taxon>
        <taxon>Stylonychia</taxon>
    </lineage>
</organism>
<dbReference type="GO" id="GO:0007165">
    <property type="term" value="P:signal transduction"/>
    <property type="evidence" value="ECO:0007669"/>
    <property type="project" value="TreeGrafter"/>
</dbReference>
<evidence type="ECO:0000256" key="2">
    <source>
        <dbReference type="ARBA" id="ARBA00012513"/>
    </source>
</evidence>
<proteinExistence type="predicted"/>
<evidence type="ECO:0000256" key="8">
    <source>
        <dbReference type="ARBA" id="ARBA00047899"/>
    </source>
</evidence>
<evidence type="ECO:0000256" key="9">
    <source>
        <dbReference type="ARBA" id="ARBA00048679"/>
    </source>
</evidence>
<dbReference type="GO" id="GO:0004674">
    <property type="term" value="F:protein serine/threonine kinase activity"/>
    <property type="evidence" value="ECO:0007669"/>
    <property type="project" value="UniProtKB-KW"/>
</dbReference>
<dbReference type="InParanoid" id="A0A077ZY78"/>
<evidence type="ECO:0000256" key="11">
    <source>
        <dbReference type="SAM" id="Phobius"/>
    </source>
</evidence>
<dbReference type="Proteomes" id="UP000039865">
    <property type="component" value="Unassembled WGS sequence"/>
</dbReference>
<dbReference type="Pfam" id="PF00069">
    <property type="entry name" value="Pkinase"/>
    <property type="match status" value="1"/>
</dbReference>
<keyword evidence="3" id="KW-0723">Serine/threonine-protein kinase</keyword>
<dbReference type="OMA" id="MAIQLVH"/>
<dbReference type="PANTHER" id="PTHR43895:SF32">
    <property type="entry name" value="SERINE_THREONINE-PROTEIN KINASE CHK1"/>
    <property type="match status" value="1"/>
</dbReference>
<keyword evidence="4" id="KW-0808">Transferase</keyword>
<dbReference type="InterPro" id="IPR008271">
    <property type="entry name" value="Ser/Thr_kinase_AS"/>
</dbReference>
<dbReference type="AlphaFoldDB" id="A0A077ZY78"/>
<accession>A0A077ZY78</accession>
<comment type="catalytic activity">
    <reaction evidence="8">
        <text>L-threonyl-[protein] + ATP = O-phospho-L-threonyl-[protein] + ADP + H(+)</text>
        <dbReference type="Rhea" id="RHEA:46608"/>
        <dbReference type="Rhea" id="RHEA-COMP:11060"/>
        <dbReference type="Rhea" id="RHEA-COMP:11605"/>
        <dbReference type="ChEBI" id="CHEBI:15378"/>
        <dbReference type="ChEBI" id="CHEBI:30013"/>
        <dbReference type="ChEBI" id="CHEBI:30616"/>
        <dbReference type="ChEBI" id="CHEBI:61977"/>
        <dbReference type="ChEBI" id="CHEBI:456216"/>
        <dbReference type="EC" id="2.7.11.1"/>
    </reaction>
</comment>
<gene>
    <name evidence="13" type="primary">Contig9407.g10056</name>
    <name evidence="13" type="ORF">STYLEM_2486</name>
</gene>
<feature type="region of interest" description="Disordered" evidence="10">
    <location>
        <begin position="306"/>
        <end position="325"/>
    </location>
</feature>
<evidence type="ECO:0000256" key="1">
    <source>
        <dbReference type="ARBA" id="ARBA00011245"/>
    </source>
</evidence>
<dbReference type="SUPFAM" id="SSF56112">
    <property type="entry name" value="Protein kinase-like (PK-like)"/>
    <property type="match status" value="1"/>
</dbReference>
<feature type="transmembrane region" description="Helical" evidence="11">
    <location>
        <begin position="184"/>
        <end position="203"/>
    </location>
</feature>
<dbReference type="InterPro" id="IPR011009">
    <property type="entry name" value="Kinase-like_dom_sf"/>
</dbReference>
<evidence type="ECO:0000259" key="12">
    <source>
        <dbReference type="PROSITE" id="PS50011"/>
    </source>
</evidence>
<keyword evidence="11" id="KW-0812">Transmembrane</keyword>
<dbReference type="OrthoDB" id="68483at2759"/>
<dbReference type="PANTHER" id="PTHR43895">
    <property type="entry name" value="CALCIUM/CALMODULIN-DEPENDENT PROTEIN KINASE KINASE-RELATED"/>
    <property type="match status" value="1"/>
</dbReference>
<feature type="compositionally biased region" description="Polar residues" evidence="10">
    <location>
        <begin position="308"/>
        <end position="319"/>
    </location>
</feature>
<keyword evidence="11" id="KW-1133">Transmembrane helix</keyword>
<evidence type="ECO:0000256" key="4">
    <source>
        <dbReference type="ARBA" id="ARBA00022679"/>
    </source>
</evidence>
<evidence type="ECO:0000256" key="3">
    <source>
        <dbReference type="ARBA" id="ARBA00022527"/>
    </source>
</evidence>